<reference evidence="2" key="1">
    <citation type="submission" date="2021-06" db="EMBL/GenBank/DDBJ databases">
        <title>Thalassococcus sp. CAU 1522 isolated from sea sand, Republic of Korea.</title>
        <authorList>
            <person name="Kim W."/>
        </authorList>
    </citation>
    <scope>NUCLEOTIDE SEQUENCE</scope>
    <source>
        <strain evidence="2">CAU 1522</strain>
    </source>
</reference>
<dbReference type="EMBL" id="JAHRWL010000001">
    <property type="protein sequence ID" value="MBV2358853.1"/>
    <property type="molecule type" value="Genomic_DNA"/>
</dbReference>
<dbReference type="PANTHER" id="PTHR30399:SF1">
    <property type="entry name" value="UTP PYROPHOSPHATASE"/>
    <property type="match status" value="1"/>
</dbReference>
<gene>
    <name evidence="2" type="ORF">KUH32_03625</name>
</gene>
<keyword evidence="3" id="KW-1185">Reference proteome</keyword>
<dbReference type="CDD" id="cd07344">
    <property type="entry name" value="M48_yhfN_like"/>
    <property type="match status" value="1"/>
</dbReference>
<evidence type="ECO:0000313" key="2">
    <source>
        <dbReference type="EMBL" id="MBV2358853.1"/>
    </source>
</evidence>
<comment type="caution">
    <text evidence="2">The sequence shown here is derived from an EMBL/GenBank/DDBJ whole genome shotgun (WGS) entry which is preliminary data.</text>
</comment>
<accession>A0ABS6N4A8</accession>
<evidence type="ECO:0000313" key="3">
    <source>
        <dbReference type="Proteomes" id="UP001166293"/>
    </source>
</evidence>
<dbReference type="PANTHER" id="PTHR30399">
    <property type="entry name" value="UNCHARACTERIZED PROTEIN YGJP"/>
    <property type="match status" value="1"/>
</dbReference>
<name>A0ABS6N4A8_9RHOB</name>
<dbReference type="RefSeq" id="WP_217776701.1">
    <property type="nucleotide sequence ID" value="NZ_JAHRWL010000001.1"/>
</dbReference>
<dbReference type="InterPro" id="IPR002725">
    <property type="entry name" value="YgjP-like_metallopeptidase"/>
</dbReference>
<protein>
    <submittedName>
        <fullName evidence="2">M48 family metallopeptidase</fullName>
    </submittedName>
</protein>
<organism evidence="2 3">
    <name type="scientific">Thalassococcus arenae</name>
    <dbReference type="NCBI Taxonomy" id="2851652"/>
    <lineage>
        <taxon>Bacteria</taxon>
        <taxon>Pseudomonadati</taxon>
        <taxon>Pseudomonadota</taxon>
        <taxon>Alphaproteobacteria</taxon>
        <taxon>Rhodobacterales</taxon>
        <taxon>Roseobacteraceae</taxon>
        <taxon>Thalassococcus</taxon>
    </lineage>
</organism>
<dbReference type="InterPro" id="IPR053136">
    <property type="entry name" value="UTP_pyrophosphatase-like"/>
</dbReference>
<dbReference type="Proteomes" id="UP001166293">
    <property type="component" value="Unassembled WGS sequence"/>
</dbReference>
<dbReference type="Pfam" id="PF01863">
    <property type="entry name" value="YgjP-like"/>
    <property type="match status" value="1"/>
</dbReference>
<sequence>MGQITLPGNPPIAVVLRRSSRARRMSLRLSALDGRATLTLPRHVPETEGRAFLSEKEAWLRRHLSARPDDVAIAPGALLPVDGIARRIVPGSARRVVLSDAEIAVPGGEAQWPARLQGWLKARARDRLVDASDRYATALGRPYARITLRDTRSRWGSCSTQGALMYSWRLVLAPPRVLDYVAAHEVAHLAEMNHSPAFWDVVTALYGDWSEPRDWLRREGGSLHRYRF</sequence>
<evidence type="ECO:0000259" key="1">
    <source>
        <dbReference type="Pfam" id="PF01863"/>
    </source>
</evidence>
<feature type="domain" description="YgjP-like metallopeptidase" evidence="1">
    <location>
        <begin position="27"/>
        <end position="218"/>
    </location>
</feature>
<proteinExistence type="predicted"/>